<name>A0A8X7NDM9_9BASI</name>
<proteinExistence type="predicted"/>
<dbReference type="EMBL" id="LWDG02000044">
    <property type="protein sequence ID" value="KAE8270579.1"/>
    <property type="molecule type" value="Genomic_DNA"/>
</dbReference>
<evidence type="ECO:0000313" key="1">
    <source>
        <dbReference type="EMBL" id="KAE8270579.1"/>
    </source>
</evidence>
<reference evidence="1" key="1">
    <citation type="submission" date="2016-04" db="EMBL/GenBank/DDBJ databases">
        <authorList>
            <person name="Nguyen H.D."/>
            <person name="Samba Siva P."/>
            <person name="Cullis J."/>
            <person name="Levesque C.A."/>
            <person name="Hambleton S."/>
        </authorList>
    </citation>
    <scope>NUCLEOTIDE SEQUENCE</scope>
    <source>
        <strain evidence="1">DAOMC 236422</strain>
    </source>
</reference>
<reference evidence="1" key="2">
    <citation type="journal article" date="2019" name="IMA Fungus">
        <title>Genome sequencing and comparison of five Tilletia species to identify candidate genes for the detection of regulated species infecting wheat.</title>
        <authorList>
            <person name="Nguyen H.D.T."/>
            <person name="Sultana T."/>
            <person name="Kesanakurti P."/>
            <person name="Hambleton S."/>
        </authorList>
    </citation>
    <scope>NUCLEOTIDE SEQUENCE</scope>
    <source>
        <strain evidence="1">DAOMC 236422</strain>
    </source>
</reference>
<keyword evidence="2" id="KW-1185">Reference proteome</keyword>
<protein>
    <submittedName>
        <fullName evidence="1">Uncharacterized protein</fullName>
    </submittedName>
</protein>
<dbReference type="Proteomes" id="UP000078113">
    <property type="component" value="Unassembled WGS sequence"/>
</dbReference>
<comment type="caution">
    <text evidence="1">The sequence shown here is derived from an EMBL/GenBank/DDBJ whole genome shotgun (WGS) entry which is preliminary data.</text>
</comment>
<accession>A0A8X7NDM9</accession>
<dbReference type="AlphaFoldDB" id="A0A8X7NDM9"/>
<organism evidence="1 2">
    <name type="scientific">Tilletia walkeri</name>
    <dbReference type="NCBI Taxonomy" id="117179"/>
    <lineage>
        <taxon>Eukaryota</taxon>
        <taxon>Fungi</taxon>
        <taxon>Dikarya</taxon>
        <taxon>Basidiomycota</taxon>
        <taxon>Ustilaginomycotina</taxon>
        <taxon>Exobasidiomycetes</taxon>
        <taxon>Tilletiales</taxon>
        <taxon>Tilletiaceae</taxon>
        <taxon>Tilletia</taxon>
    </lineage>
</organism>
<sequence length="217" mass="24219">MSFPSRIGFKNGTPTCRLIRYWAAASGEDVVFLDQYPFCLYSPEDRAAYGQICPIPQGQVERAGRDLVKYMLSRLSEKHSIQPRLVVCPGTRTSRALKSIGSFSGTAELVTTDRAARRFARGFPTAEAALDLQVTKVALILRKFSKSKTTTTLPEESELFRANVVPRAATWQRVEYLHSDLEKDNISIAEDLIELRRRFVNGGRRTAVPSSSRGTTS</sequence>
<gene>
    <name evidence="1" type="ORF">A4X09_0g1736</name>
</gene>
<evidence type="ECO:0000313" key="2">
    <source>
        <dbReference type="Proteomes" id="UP000078113"/>
    </source>
</evidence>